<keyword evidence="9" id="KW-0378">Hydrolase</keyword>
<feature type="domain" description="Aminopeptidase N-like N-terminal" evidence="14">
    <location>
        <begin position="49"/>
        <end position="210"/>
    </location>
</feature>
<gene>
    <name evidence="15" type="ORF">GA0116948_11870</name>
</gene>
<comment type="catalytic activity">
    <reaction evidence="1">
        <text>Release of an N-terminal amino acid, Xaa-|-Yaa- from a peptide, amide or arylamide. Xaa is preferably Ala, but may be most amino acids including Pro (slow action). When a terminal hydrophobic residue is followed by a prolyl residue, the two may be released as an intact Xaa-Pro dipeptide.</text>
        <dbReference type="EC" id="3.4.11.2"/>
    </reaction>
</comment>
<evidence type="ECO:0000313" key="15">
    <source>
        <dbReference type="EMBL" id="SCC61193.1"/>
    </source>
</evidence>
<evidence type="ECO:0000256" key="1">
    <source>
        <dbReference type="ARBA" id="ARBA00000098"/>
    </source>
</evidence>
<dbReference type="PRINTS" id="PR00756">
    <property type="entry name" value="ALADIPTASE"/>
</dbReference>
<dbReference type="EMBL" id="FMAR01000018">
    <property type="protein sequence ID" value="SCC61193.1"/>
    <property type="molecule type" value="Genomic_DNA"/>
</dbReference>
<dbReference type="GO" id="GO:0005615">
    <property type="term" value="C:extracellular space"/>
    <property type="evidence" value="ECO:0007669"/>
    <property type="project" value="TreeGrafter"/>
</dbReference>
<dbReference type="GO" id="GO:0006508">
    <property type="term" value="P:proteolysis"/>
    <property type="evidence" value="ECO:0007669"/>
    <property type="project" value="UniProtKB-KW"/>
</dbReference>
<dbReference type="RefSeq" id="WP_240619237.1">
    <property type="nucleotide sequence ID" value="NZ_FMAR01000018.1"/>
</dbReference>
<dbReference type="EC" id="3.4.11.2" evidence="4"/>
<evidence type="ECO:0000256" key="4">
    <source>
        <dbReference type="ARBA" id="ARBA00012564"/>
    </source>
</evidence>
<evidence type="ECO:0000256" key="5">
    <source>
        <dbReference type="ARBA" id="ARBA00015611"/>
    </source>
</evidence>
<keyword evidence="11" id="KW-0482">Metalloprotease</keyword>
<dbReference type="GO" id="GO:0042277">
    <property type="term" value="F:peptide binding"/>
    <property type="evidence" value="ECO:0007669"/>
    <property type="project" value="TreeGrafter"/>
</dbReference>
<accession>A0A1C4FZR1</accession>
<dbReference type="SUPFAM" id="SSF63737">
    <property type="entry name" value="Leukotriene A4 hydrolase N-terminal domain"/>
    <property type="match status" value="1"/>
</dbReference>
<feature type="chain" id="PRO_5008692187" description="Aminopeptidase N" evidence="12">
    <location>
        <begin position="21"/>
        <end position="856"/>
    </location>
</feature>
<evidence type="ECO:0000313" key="16">
    <source>
        <dbReference type="Proteomes" id="UP000242818"/>
    </source>
</evidence>
<dbReference type="SUPFAM" id="SSF55486">
    <property type="entry name" value="Metalloproteases ('zincins'), catalytic domain"/>
    <property type="match status" value="1"/>
</dbReference>
<dbReference type="GO" id="GO:0070006">
    <property type="term" value="F:metalloaminopeptidase activity"/>
    <property type="evidence" value="ECO:0007669"/>
    <property type="project" value="TreeGrafter"/>
</dbReference>
<evidence type="ECO:0000259" key="13">
    <source>
        <dbReference type="Pfam" id="PF01433"/>
    </source>
</evidence>
<evidence type="ECO:0000256" key="10">
    <source>
        <dbReference type="ARBA" id="ARBA00022833"/>
    </source>
</evidence>
<dbReference type="PANTHER" id="PTHR11533:SF174">
    <property type="entry name" value="PUROMYCIN-SENSITIVE AMINOPEPTIDASE-RELATED"/>
    <property type="match status" value="1"/>
</dbReference>
<keyword evidence="16" id="KW-1185">Reference proteome</keyword>
<dbReference type="InterPro" id="IPR045357">
    <property type="entry name" value="Aminopeptidase_N-like_N"/>
</dbReference>
<keyword evidence="6 15" id="KW-0031">Aminopeptidase</keyword>
<dbReference type="GO" id="GO:0005737">
    <property type="term" value="C:cytoplasm"/>
    <property type="evidence" value="ECO:0007669"/>
    <property type="project" value="TreeGrafter"/>
</dbReference>
<proteinExistence type="inferred from homology"/>
<dbReference type="CDD" id="cd09602">
    <property type="entry name" value="M1_APN"/>
    <property type="match status" value="1"/>
</dbReference>
<dbReference type="InterPro" id="IPR014782">
    <property type="entry name" value="Peptidase_M1_dom"/>
</dbReference>
<dbReference type="STRING" id="1335309.GA0116948_11870"/>
<name>A0A1C4FZR1_9BACT</name>
<comment type="cofactor">
    <cofactor evidence="2">
        <name>Zn(2+)</name>
        <dbReference type="ChEBI" id="CHEBI:29105"/>
    </cofactor>
</comment>
<dbReference type="GO" id="GO:0016285">
    <property type="term" value="F:alanyl aminopeptidase activity"/>
    <property type="evidence" value="ECO:0007669"/>
    <property type="project" value="UniProtKB-EC"/>
</dbReference>
<dbReference type="Pfam" id="PF17900">
    <property type="entry name" value="Peptidase_M1_N"/>
    <property type="match status" value="1"/>
</dbReference>
<dbReference type="Pfam" id="PF01433">
    <property type="entry name" value="Peptidase_M1"/>
    <property type="match status" value="1"/>
</dbReference>
<keyword evidence="7" id="KW-0645">Protease</keyword>
<organism evidence="15 16">
    <name type="scientific">Chitinophaga costaii</name>
    <dbReference type="NCBI Taxonomy" id="1335309"/>
    <lineage>
        <taxon>Bacteria</taxon>
        <taxon>Pseudomonadati</taxon>
        <taxon>Bacteroidota</taxon>
        <taxon>Chitinophagia</taxon>
        <taxon>Chitinophagales</taxon>
        <taxon>Chitinophagaceae</taxon>
        <taxon>Chitinophaga</taxon>
    </lineage>
</organism>
<dbReference type="InterPro" id="IPR050344">
    <property type="entry name" value="Peptidase_M1_aminopeptidases"/>
</dbReference>
<evidence type="ECO:0000256" key="12">
    <source>
        <dbReference type="SAM" id="SignalP"/>
    </source>
</evidence>
<dbReference type="GO" id="GO:0043171">
    <property type="term" value="P:peptide catabolic process"/>
    <property type="evidence" value="ECO:0007669"/>
    <property type="project" value="TreeGrafter"/>
</dbReference>
<evidence type="ECO:0000256" key="8">
    <source>
        <dbReference type="ARBA" id="ARBA00022723"/>
    </source>
</evidence>
<evidence type="ECO:0000256" key="7">
    <source>
        <dbReference type="ARBA" id="ARBA00022670"/>
    </source>
</evidence>
<dbReference type="GO" id="GO:0008270">
    <property type="term" value="F:zinc ion binding"/>
    <property type="evidence" value="ECO:0007669"/>
    <property type="project" value="InterPro"/>
</dbReference>
<evidence type="ECO:0000256" key="11">
    <source>
        <dbReference type="ARBA" id="ARBA00023049"/>
    </source>
</evidence>
<feature type="signal peptide" evidence="12">
    <location>
        <begin position="1"/>
        <end position="20"/>
    </location>
</feature>
<dbReference type="GO" id="GO:0016020">
    <property type="term" value="C:membrane"/>
    <property type="evidence" value="ECO:0007669"/>
    <property type="project" value="TreeGrafter"/>
</dbReference>
<feature type="domain" description="Peptidase M1 membrane alanine aminopeptidase" evidence="13">
    <location>
        <begin position="254"/>
        <end position="464"/>
    </location>
</feature>
<comment type="similarity">
    <text evidence="3">Belongs to the peptidase M1 family.</text>
</comment>
<dbReference type="PANTHER" id="PTHR11533">
    <property type="entry name" value="PROTEASE M1 ZINC METALLOPROTEASE"/>
    <property type="match status" value="1"/>
</dbReference>
<dbReference type="Gene3D" id="2.60.40.1730">
    <property type="entry name" value="tricorn interacting facor f3 domain"/>
    <property type="match status" value="1"/>
</dbReference>
<dbReference type="InterPro" id="IPR027268">
    <property type="entry name" value="Peptidase_M4/M1_CTD_sf"/>
</dbReference>
<dbReference type="AlphaFoldDB" id="A0A1C4FZR1"/>
<evidence type="ECO:0000256" key="2">
    <source>
        <dbReference type="ARBA" id="ARBA00001947"/>
    </source>
</evidence>
<sequence length="856" mass="97236">MNKALILAMACMALNVSSRAQQSGDSIALLPGVSNELASYRSTVLNDIHYSLDFNIPAQKRDAIHATETISFRLTDSHAPLFLDFKQAPEFVQALSVNGHAVVVDLREEHIIIAPRHLRAGINKIDIRFTAGDASLNRNEEYLYALFVPDRARTVFPCFDQPGLKARFLLTLRVPHNWKVLANASLRDSVASSDQTIYHFAGSDLLPTYLFSFTAGKYHFASGPVGTRKADFLYRETDSVKIKLSLDSIFKAHEYAINFLEQWTGIVFPFQKVGFVAVPDFQFGGMEHPGEVQYKAASLFLDQGATKDQFIARANLISHETAHMWFGDMVTMQWFNDVWMKEVFANFMADKVTEKVMGTETFHQKFLLDHYPAAYAVDRTPGANPIRQPLANLQDAGSLYGNIIYHKAPIVMRQLELLMGADNFQQGLREYLKTYAYRNAAWPDLIKILSKYAHQDLEQWNDVWVNQTGRPVFTYHLEHNGPLVTKLSIDQQPETGTARVWPQHFNITCMYPGHDTVIAVQTNGAHTELAFPQGIATPSYVLFNSDGMGYGLFPADSSLQEHLFALPNELQRAAIYINDYENMLAGRYYKPADLLQLFTSGLPAEQNEMNLRLLAGYITSTYWEFIPAVQRDSYTGRLETALWAAMEQQTLPNNKKILFKAYQDVYASAGAQARIYEIWQNKNPPRQVTLNEEDYTNLALSIALKTATATQVIDQQLARISDPDRRQRLLFLQPALSPDSTVRDHFFASLADKQNRRKEAWVIAALYYLHHPLRQQVSVKYLPQSLALLEELQRTGDIFFPQSWLAATFGTYQSAAAWQVVTTFLKEHPNYNPRLKNQVLQTTDNLRRTQTLLQQP</sequence>
<evidence type="ECO:0000256" key="9">
    <source>
        <dbReference type="ARBA" id="ARBA00022801"/>
    </source>
</evidence>
<dbReference type="InterPro" id="IPR042097">
    <property type="entry name" value="Aminopeptidase_N-like_N_sf"/>
</dbReference>
<reference evidence="15 16" key="1">
    <citation type="submission" date="2016-08" db="EMBL/GenBank/DDBJ databases">
        <authorList>
            <person name="Seilhamer J.J."/>
        </authorList>
    </citation>
    <scope>NUCLEOTIDE SEQUENCE [LARGE SCALE GENOMIC DNA]</scope>
    <source>
        <strain evidence="15 16">A37T2</strain>
    </source>
</reference>
<protein>
    <recommendedName>
        <fullName evidence="5">Aminopeptidase N</fullName>
        <ecNumber evidence="4">3.4.11.2</ecNumber>
    </recommendedName>
</protein>
<evidence type="ECO:0000256" key="6">
    <source>
        <dbReference type="ARBA" id="ARBA00022438"/>
    </source>
</evidence>
<dbReference type="Gene3D" id="1.10.390.10">
    <property type="entry name" value="Neutral Protease Domain 2"/>
    <property type="match status" value="1"/>
</dbReference>
<keyword evidence="12" id="KW-0732">Signal</keyword>
<keyword evidence="8" id="KW-0479">Metal-binding</keyword>
<dbReference type="InterPro" id="IPR001930">
    <property type="entry name" value="Peptidase_M1"/>
</dbReference>
<keyword evidence="10" id="KW-0862">Zinc</keyword>
<evidence type="ECO:0000256" key="3">
    <source>
        <dbReference type="ARBA" id="ARBA00010136"/>
    </source>
</evidence>
<evidence type="ECO:0000259" key="14">
    <source>
        <dbReference type="Pfam" id="PF17900"/>
    </source>
</evidence>
<dbReference type="Proteomes" id="UP000242818">
    <property type="component" value="Unassembled WGS sequence"/>
</dbReference>